<keyword evidence="3" id="KW-1185">Reference proteome</keyword>
<comment type="caution">
    <text evidence="2">The sequence shown here is derived from an EMBL/GenBank/DDBJ whole genome shotgun (WGS) entry which is preliminary data.</text>
</comment>
<evidence type="ECO:0000313" key="3">
    <source>
        <dbReference type="Proteomes" id="UP000094569"/>
    </source>
</evidence>
<accession>A0A1E3BH47</accession>
<dbReference type="VEuPathDB" id="FungiDB:SI65_03312"/>
<feature type="compositionally biased region" description="Polar residues" evidence="1">
    <location>
        <begin position="1"/>
        <end position="27"/>
    </location>
</feature>
<protein>
    <submittedName>
        <fullName evidence="2">Uncharacterized protein</fullName>
    </submittedName>
</protein>
<sequence>MASEKSQNPFENLDSPSDSVAGPSNISPANAEPPPYTPTATESGPETTPRTPPQPNTQTKPIAIPAIEPSFDSPFLRAYAPILTDYKLPRESFLSFLDHLNKLITSNPPLQVLDATGGILQSVPLLFPLHWLGSAVSGLANLGSHGVSKSRTDSYIRQANQEIFGPRGLKVEIVKLDALAYIANIPILDSKGKVSRQMPVLQHLLNETGAGTAPAVDGHGSKQGGVDMQQQQIRILQPWIAELELYILPWTSKSKLTRFNAALKKRNDPGQVESGSGQRSETNDEETKLQKCLWLVIRPNV</sequence>
<evidence type="ECO:0000256" key="1">
    <source>
        <dbReference type="SAM" id="MobiDB-lite"/>
    </source>
</evidence>
<organism evidence="2 3">
    <name type="scientific">Aspergillus cristatus</name>
    <name type="common">Chinese Fuzhuan brick tea-fermentation fungus</name>
    <name type="synonym">Eurotium cristatum</name>
    <dbReference type="NCBI Taxonomy" id="573508"/>
    <lineage>
        <taxon>Eukaryota</taxon>
        <taxon>Fungi</taxon>
        <taxon>Dikarya</taxon>
        <taxon>Ascomycota</taxon>
        <taxon>Pezizomycotina</taxon>
        <taxon>Eurotiomycetes</taxon>
        <taxon>Eurotiomycetidae</taxon>
        <taxon>Eurotiales</taxon>
        <taxon>Aspergillaceae</taxon>
        <taxon>Aspergillus</taxon>
        <taxon>Aspergillus subgen. Aspergillus</taxon>
    </lineage>
</organism>
<dbReference type="InterPro" id="IPR053221">
    <property type="entry name" value="Burnettramic_acid_biosynth"/>
</dbReference>
<dbReference type="STRING" id="573508.A0A1E3BH47"/>
<dbReference type="Proteomes" id="UP000094569">
    <property type="component" value="Unassembled WGS sequence"/>
</dbReference>
<evidence type="ECO:0000313" key="2">
    <source>
        <dbReference type="EMBL" id="ODM20259.1"/>
    </source>
</evidence>
<dbReference type="PANTHER" id="PTHR38887">
    <property type="entry name" value="CHROMOSOME 21, WHOLE GENOME SHOTGUN SEQUENCE"/>
    <property type="match status" value="1"/>
</dbReference>
<dbReference type="EMBL" id="JXNT01000003">
    <property type="protein sequence ID" value="ODM20259.1"/>
    <property type="molecule type" value="Genomic_DNA"/>
</dbReference>
<dbReference type="PANTHER" id="PTHR38887:SF1">
    <property type="entry name" value="RAS MODIFICATION PROTEIN ERF4"/>
    <property type="match status" value="1"/>
</dbReference>
<feature type="region of interest" description="Disordered" evidence="1">
    <location>
        <begin position="1"/>
        <end position="65"/>
    </location>
</feature>
<name>A0A1E3BH47_ASPCR</name>
<proteinExistence type="predicted"/>
<gene>
    <name evidence="2" type="ORF">SI65_03312</name>
</gene>
<reference evidence="2 3" key="1">
    <citation type="journal article" date="2016" name="BMC Genomics">
        <title>Comparative genomic and transcriptomic analyses of the Fuzhuan brick tea-fermentation fungus Aspergillus cristatus.</title>
        <authorList>
            <person name="Ge Y."/>
            <person name="Wang Y."/>
            <person name="Liu Y."/>
            <person name="Tan Y."/>
            <person name="Ren X."/>
            <person name="Zhang X."/>
            <person name="Hyde K.D."/>
            <person name="Liu Y."/>
            <person name="Liu Z."/>
        </authorList>
    </citation>
    <scope>NUCLEOTIDE SEQUENCE [LARGE SCALE GENOMIC DNA]</scope>
    <source>
        <strain evidence="2 3">GZAAS20.1005</strain>
    </source>
</reference>
<feature type="compositionally biased region" description="Low complexity" evidence="1">
    <location>
        <begin position="38"/>
        <end position="49"/>
    </location>
</feature>
<dbReference type="OrthoDB" id="3068835at2759"/>
<dbReference type="AlphaFoldDB" id="A0A1E3BH47"/>